<feature type="compositionally biased region" description="Basic and acidic residues" evidence="1">
    <location>
        <begin position="1"/>
        <end position="18"/>
    </location>
</feature>
<evidence type="ECO:0000313" key="3">
    <source>
        <dbReference type="Proteomes" id="UP000612055"/>
    </source>
</evidence>
<dbReference type="PANTHER" id="PTHR48125">
    <property type="entry name" value="LP07818P1"/>
    <property type="match status" value="1"/>
</dbReference>
<feature type="region of interest" description="Disordered" evidence="1">
    <location>
        <begin position="626"/>
        <end position="775"/>
    </location>
</feature>
<comment type="caution">
    <text evidence="2">The sequence shown here is derived from an EMBL/GenBank/DDBJ whole genome shotgun (WGS) entry which is preliminary data.</text>
</comment>
<feature type="compositionally biased region" description="Low complexity" evidence="1">
    <location>
        <begin position="519"/>
        <end position="537"/>
    </location>
</feature>
<feature type="compositionally biased region" description="Low complexity" evidence="1">
    <location>
        <begin position="52"/>
        <end position="67"/>
    </location>
</feature>
<feature type="region of interest" description="Disordered" evidence="1">
    <location>
        <begin position="202"/>
        <end position="246"/>
    </location>
</feature>
<evidence type="ECO:0000256" key="1">
    <source>
        <dbReference type="SAM" id="MobiDB-lite"/>
    </source>
</evidence>
<feature type="region of interest" description="Disordered" evidence="1">
    <location>
        <begin position="313"/>
        <end position="374"/>
    </location>
</feature>
<accession>A0A836BVV8</accession>
<feature type="compositionally biased region" description="Low complexity" evidence="1">
    <location>
        <begin position="400"/>
        <end position="414"/>
    </location>
</feature>
<feature type="compositionally biased region" description="Gly residues" evidence="1">
    <location>
        <begin position="565"/>
        <end position="576"/>
    </location>
</feature>
<feature type="compositionally biased region" description="Low complexity" evidence="1">
    <location>
        <begin position="319"/>
        <end position="341"/>
    </location>
</feature>
<dbReference type="Proteomes" id="UP000612055">
    <property type="component" value="Unassembled WGS sequence"/>
</dbReference>
<feature type="compositionally biased region" description="Pro residues" evidence="1">
    <location>
        <begin position="125"/>
        <end position="143"/>
    </location>
</feature>
<dbReference type="Gene3D" id="2.170.270.10">
    <property type="entry name" value="SET domain"/>
    <property type="match status" value="1"/>
</dbReference>
<dbReference type="SUPFAM" id="SSF82199">
    <property type="entry name" value="SET domain"/>
    <property type="match status" value="1"/>
</dbReference>
<feature type="compositionally biased region" description="Polar residues" evidence="1">
    <location>
        <begin position="1104"/>
        <end position="1115"/>
    </location>
</feature>
<feature type="region of interest" description="Disordered" evidence="1">
    <location>
        <begin position="562"/>
        <end position="589"/>
    </location>
</feature>
<evidence type="ECO:0008006" key="4">
    <source>
        <dbReference type="Google" id="ProtNLM"/>
    </source>
</evidence>
<feature type="region of interest" description="Disordered" evidence="1">
    <location>
        <begin position="1038"/>
        <end position="1206"/>
    </location>
</feature>
<feature type="compositionally biased region" description="Low complexity" evidence="1">
    <location>
        <begin position="103"/>
        <end position="113"/>
    </location>
</feature>
<proteinExistence type="predicted"/>
<feature type="compositionally biased region" description="Low complexity" evidence="1">
    <location>
        <begin position="75"/>
        <end position="87"/>
    </location>
</feature>
<reference evidence="2" key="1">
    <citation type="journal article" date="2020" name="bioRxiv">
        <title>Comparative genomics of Chlamydomonas.</title>
        <authorList>
            <person name="Craig R.J."/>
            <person name="Hasan A.R."/>
            <person name="Ness R.W."/>
            <person name="Keightley P.D."/>
        </authorList>
    </citation>
    <scope>NUCLEOTIDE SEQUENCE</scope>
    <source>
        <strain evidence="2">CCAP 11/70</strain>
    </source>
</reference>
<feature type="compositionally biased region" description="Low complexity" evidence="1">
    <location>
        <begin position="662"/>
        <end position="699"/>
    </location>
</feature>
<organism evidence="2 3">
    <name type="scientific">Edaphochlamys debaryana</name>
    <dbReference type="NCBI Taxonomy" id="47281"/>
    <lineage>
        <taxon>Eukaryota</taxon>
        <taxon>Viridiplantae</taxon>
        <taxon>Chlorophyta</taxon>
        <taxon>core chlorophytes</taxon>
        <taxon>Chlorophyceae</taxon>
        <taxon>CS clade</taxon>
        <taxon>Chlamydomonadales</taxon>
        <taxon>Chlamydomonadales incertae sedis</taxon>
        <taxon>Edaphochlamys</taxon>
    </lineage>
</organism>
<feature type="region of interest" description="Disordered" evidence="1">
    <location>
        <begin position="510"/>
        <end position="537"/>
    </location>
</feature>
<gene>
    <name evidence="2" type="ORF">HYH03_012099</name>
</gene>
<feature type="compositionally biased region" description="Gly residues" evidence="1">
    <location>
        <begin position="354"/>
        <end position="374"/>
    </location>
</feature>
<name>A0A836BVV8_9CHLO</name>
<feature type="region of interest" description="Disordered" evidence="1">
    <location>
        <begin position="400"/>
        <end position="436"/>
    </location>
</feature>
<feature type="compositionally biased region" description="Low complexity" evidence="1">
    <location>
        <begin position="1005"/>
        <end position="1015"/>
    </location>
</feature>
<protein>
    <recommendedName>
        <fullName evidence="4">SET domain-containing protein</fullName>
    </recommendedName>
</protein>
<dbReference type="InterPro" id="IPR046341">
    <property type="entry name" value="SET_dom_sf"/>
</dbReference>
<feature type="compositionally biased region" description="Low complexity" evidence="1">
    <location>
        <begin position="144"/>
        <end position="156"/>
    </location>
</feature>
<feature type="region of interest" description="Disordered" evidence="1">
    <location>
        <begin position="1"/>
        <end position="160"/>
    </location>
</feature>
<feature type="region of interest" description="Disordered" evidence="1">
    <location>
        <begin position="993"/>
        <end position="1015"/>
    </location>
</feature>
<feature type="compositionally biased region" description="Gly residues" evidence="1">
    <location>
        <begin position="626"/>
        <end position="636"/>
    </location>
</feature>
<dbReference type="OrthoDB" id="548257at2759"/>
<sequence>MQPAASERERAFAPRSGERPASPALGEALPSFEHPQLTIQRPLERAAGSTDSGHSAAAARAGGPVSSLGRGGEAHGAAAAGTSGVGAFLAEPLPLPQGRPSLRGAQQQGQARGVLGPQGCARPGQAPPPATPPLRPPPPPQPAPASGSPEAPGLGPFPTAAQTGSGGACIFVCVWLDEDIMCYGDVGLPLDTVACLLGPHTAQHGLPPPGLPLRPARARGDPRPPPGPLPGAWLRSRPGRTSPAGAGPVWQLVGLWEWLRRSGAASGDMLVLEAGEAGAAEERGAAAACLAGRRVTGVSLRLLKPFGEEAAMDAHPRSAKAQAPTASAAAAAHTHAPAADARTIPHALSPRRSGGSGQLGAGTAGHSGGAASGGAGSGLHGGVLPVLDARAVEAGGGLGTAAPGPAAAAATADAGGLGGGGPDTHRSGGADPAAGVAPAPGLSAASVLRAVGLGGAAERGSTIKEAQQAPRMPQQAVHAAARTSPGVCNAAADAAAAGLSQGRVGALGSGDEGLGTGAGSSPQTAAAAAAPQQRGAKASLVGTARCGDVGDSRARTVLALAQAVGPGGAPDGGGGTSRKRGRDTLEGSGHVEGTVAAAGEAVGMAEPAAHRTLRSGSQSARLGLAVQGGRGCQGGPTGPPSKRRVARSATAQPKAPMAPHLTSTGSGSGSDSDSASETESSAYEPSASTPSTTSASPASLGGDLVDEPPAEQQEAQGGPRRPNEAQGRSAAAVPGADAREASAAAAAGDGVRSMAGPGAPAGTAAHISREGEDPAADAPATVAAYDLKYHRGTLRCHLASMQHAFPAELLALQTQLTSQPLRLYGRIHDGGLRLYDCCRLGGAYGTTTNMHITGCVALLSGAAGGKDRVASTTFRLAVLEDGRAVVEAGEATEPEPRILRASAFGRSALVAVPSETLLSVMGLTPERLAGLRGHLQLRVRASVAGSPGAEELQGVCLFPPTGKGSWTLRGLCPWLLRSGAAVGDLLALGRAEEPPPAAGAGSGAGPSTAAPAAGRPSVPAITVRLLQPAGVPATVQQWAAGASSPGRVTALTGGGGSAGRKRGREAAGGGGLAQGSLEEVDEGAEVQVSQPARGTAGGGRGTGQSATYSGPSSSPAPDCSNFLIGDGPTLRDLPPAAAAGNRGSVTDEAAGGDGDMAGGQDSDNPGLPTSPTHAAQLLTAEGTAAEQGPRSAPVVPQVPPGPSDKLPAASCAGLPAASITRLQGYAPPGELPPLRPGELRLCGLTFHPAVAPAVRAALEQWEAAQPGAADPAADPVALQTVPEEAPGLDPLALRTSLSDLLGLTAPAGAAAGPLPEGPVACGLVAPCGDPAQGRSELQATACIAAGSAVCVVGGYVLPRGAAEELVASGLSQCRPEVRAQVAAALEGAGGDSSEGAFVQAAWRLTVSSLMLPYDLPYDKDTGGTDGAPQAHPGPLRLSQLGYGGVGSLVENCRAEPMGDGAGVTSTPVHTSEPNCQILSVSVRGVCLPVLVALRDIAPGERLLRDYGEGWWRDMDAAWGVAAINDATTHQQALP</sequence>
<dbReference type="EMBL" id="JAEHOE010000073">
    <property type="protein sequence ID" value="KAG2489463.1"/>
    <property type="molecule type" value="Genomic_DNA"/>
</dbReference>
<evidence type="ECO:0000313" key="2">
    <source>
        <dbReference type="EMBL" id="KAG2489463.1"/>
    </source>
</evidence>
<keyword evidence="3" id="KW-1185">Reference proteome</keyword>
<dbReference type="PANTHER" id="PTHR48125:SF10">
    <property type="entry name" value="OS12G0136300 PROTEIN"/>
    <property type="match status" value="1"/>
</dbReference>
<feature type="compositionally biased region" description="Low complexity" evidence="1">
    <location>
        <begin position="741"/>
        <end position="765"/>
    </location>
</feature>
<dbReference type="CDD" id="cd08161">
    <property type="entry name" value="SET"/>
    <property type="match status" value="1"/>
</dbReference>